<dbReference type="Proteomes" id="UP001595617">
    <property type="component" value="Unassembled WGS sequence"/>
</dbReference>
<accession>A0ABV7ZVM8</accession>
<comment type="similarity">
    <text evidence="2">Belongs to the ACC deaminase/D-cysteine desulfhydrase family.</text>
</comment>
<sequence length="294" mass="32871">MVQPLLLQRLNHPELVARNIRCSVWREDLNHPVISGNKWHKLAPWLALAAEQNKRGLMSFGGRHSNHLHALAYAGHHCGFTTKGWVRGHPAEGMSPTLADCLRWGMEVIFVSRARYRQRHGPEWRRCAEQQWPDFVFIPEGGTSPIAVEAVRQWGLELWGKLPSGTTLLVPVGSGGTYAGLALSAPSVQRIIAVPVFKQPEATLRSLQHHYDLPGGQCWPAAGRGFGRNSAEEIAFGRFFQTHFGVPLEPVYNLKVAYVFWQRLMRNELPTGSQWVLLHTGGLQGRRGTELSAS</sequence>
<evidence type="ECO:0000256" key="1">
    <source>
        <dbReference type="ARBA" id="ARBA00001933"/>
    </source>
</evidence>
<organism evidence="5 6">
    <name type="scientific">Saccharospirillum mangrovi</name>
    <dbReference type="NCBI Taxonomy" id="2161747"/>
    <lineage>
        <taxon>Bacteria</taxon>
        <taxon>Pseudomonadati</taxon>
        <taxon>Pseudomonadota</taxon>
        <taxon>Gammaproteobacteria</taxon>
        <taxon>Oceanospirillales</taxon>
        <taxon>Saccharospirillaceae</taxon>
        <taxon>Saccharospirillum</taxon>
    </lineage>
</organism>
<dbReference type="Pfam" id="PF00291">
    <property type="entry name" value="PALP"/>
    <property type="match status" value="1"/>
</dbReference>
<comment type="caution">
    <text evidence="5">The sequence shown here is derived from an EMBL/GenBank/DDBJ whole genome shotgun (WGS) entry which is preliminary data.</text>
</comment>
<keyword evidence="3" id="KW-0663">Pyridoxal phosphate</keyword>
<dbReference type="PIRSF" id="PIRSF006278">
    <property type="entry name" value="ACCD_DCysDesulf"/>
    <property type="match status" value="1"/>
</dbReference>
<dbReference type="Gene3D" id="3.40.50.1100">
    <property type="match status" value="2"/>
</dbReference>
<evidence type="ECO:0000313" key="6">
    <source>
        <dbReference type="Proteomes" id="UP001595617"/>
    </source>
</evidence>
<keyword evidence="6" id="KW-1185">Reference proteome</keyword>
<dbReference type="PANTHER" id="PTHR43780">
    <property type="entry name" value="1-AMINOCYCLOPROPANE-1-CARBOXYLATE DEAMINASE-RELATED"/>
    <property type="match status" value="1"/>
</dbReference>
<dbReference type="InterPro" id="IPR001926">
    <property type="entry name" value="TrpB-like_PALP"/>
</dbReference>
<evidence type="ECO:0000313" key="5">
    <source>
        <dbReference type="EMBL" id="MFC3852623.1"/>
    </source>
</evidence>
<gene>
    <name evidence="5" type="ORF">ACFOOG_07245</name>
</gene>
<dbReference type="SUPFAM" id="SSF53686">
    <property type="entry name" value="Tryptophan synthase beta subunit-like PLP-dependent enzymes"/>
    <property type="match status" value="1"/>
</dbReference>
<dbReference type="InterPro" id="IPR036052">
    <property type="entry name" value="TrpB-like_PALP_sf"/>
</dbReference>
<evidence type="ECO:0000256" key="3">
    <source>
        <dbReference type="ARBA" id="ARBA00022898"/>
    </source>
</evidence>
<dbReference type="PANTHER" id="PTHR43780:SF2">
    <property type="entry name" value="1-AMINOCYCLOPROPANE-1-CARBOXYLATE DEAMINASE-RELATED"/>
    <property type="match status" value="1"/>
</dbReference>
<dbReference type="RefSeq" id="WP_380695007.1">
    <property type="nucleotide sequence ID" value="NZ_JBHRYR010000003.1"/>
</dbReference>
<comment type="cofactor">
    <cofactor evidence="1">
        <name>pyridoxal 5'-phosphate</name>
        <dbReference type="ChEBI" id="CHEBI:597326"/>
    </cofactor>
</comment>
<evidence type="ECO:0000256" key="2">
    <source>
        <dbReference type="ARBA" id="ARBA00008639"/>
    </source>
</evidence>
<name>A0ABV7ZVM8_9GAMM</name>
<evidence type="ECO:0000259" key="4">
    <source>
        <dbReference type="Pfam" id="PF00291"/>
    </source>
</evidence>
<proteinExistence type="inferred from homology"/>
<protein>
    <submittedName>
        <fullName evidence="5">1-aminocyclopropane-1-carboxylate deaminase/D-cysteine desulfhydrase</fullName>
    </submittedName>
</protein>
<reference evidence="6" key="1">
    <citation type="journal article" date="2019" name="Int. J. Syst. Evol. Microbiol.">
        <title>The Global Catalogue of Microorganisms (GCM) 10K type strain sequencing project: providing services to taxonomists for standard genome sequencing and annotation.</title>
        <authorList>
            <consortium name="The Broad Institute Genomics Platform"/>
            <consortium name="The Broad Institute Genome Sequencing Center for Infectious Disease"/>
            <person name="Wu L."/>
            <person name="Ma J."/>
        </authorList>
    </citation>
    <scope>NUCLEOTIDE SEQUENCE [LARGE SCALE GENOMIC DNA]</scope>
    <source>
        <strain evidence="6">IBRC 10765</strain>
    </source>
</reference>
<dbReference type="EMBL" id="JBHRYR010000003">
    <property type="protein sequence ID" value="MFC3852623.1"/>
    <property type="molecule type" value="Genomic_DNA"/>
</dbReference>
<feature type="domain" description="Tryptophan synthase beta chain-like PALP" evidence="4">
    <location>
        <begin position="26"/>
        <end position="281"/>
    </location>
</feature>
<dbReference type="InterPro" id="IPR027278">
    <property type="entry name" value="ACCD_DCysDesulf"/>
</dbReference>